<dbReference type="Pfam" id="PF01490">
    <property type="entry name" value="Aa_trans"/>
    <property type="match status" value="1"/>
</dbReference>
<evidence type="ECO:0000256" key="2">
    <source>
        <dbReference type="ARBA" id="ARBA00008066"/>
    </source>
</evidence>
<feature type="transmembrane region" description="Helical" evidence="6">
    <location>
        <begin position="239"/>
        <end position="260"/>
    </location>
</feature>
<dbReference type="EMBL" id="JACAZE010000028">
    <property type="protein sequence ID" value="KAF7289596.1"/>
    <property type="molecule type" value="Genomic_DNA"/>
</dbReference>
<evidence type="ECO:0000313" key="9">
    <source>
        <dbReference type="Proteomes" id="UP000613580"/>
    </source>
</evidence>
<dbReference type="InterPro" id="IPR013057">
    <property type="entry name" value="AA_transpt_TM"/>
</dbReference>
<comment type="subcellular location">
    <subcellularLocation>
        <location evidence="1">Membrane</location>
        <topology evidence="1">Multi-pass membrane protein</topology>
    </subcellularLocation>
</comment>
<evidence type="ECO:0000256" key="3">
    <source>
        <dbReference type="ARBA" id="ARBA00022692"/>
    </source>
</evidence>
<evidence type="ECO:0000256" key="5">
    <source>
        <dbReference type="ARBA" id="ARBA00023136"/>
    </source>
</evidence>
<evidence type="ECO:0000259" key="7">
    <source>
        <dbReference type="Pfam" id="PF01490"/>
    </source>
</evidence>
<dbReference type="Proteomes" id="UP000613580">
    <property type="component" value="Unassembled WGS sequence"/>
</dbReference>
<dbReference type="OrthoDB" id="1684102at2759"/>
<name>A0A8H6RZ08_MYCCL</name>
<dbReference type="GO" id="GO:0015179">
    <property type="term" value="F:L-amino acid transmembrane transporter activity"/>
    <property type="evidence" value="ECO:0007669"/>
    <property type="project" value="TreeGrafter"/>
</dbReference>
<proteinExistence type="inferred from homology"/>
<sequence length="319" mass="34637">MQLVHALSLPSSQTASELGLEGALLPNLRALALRGYDDEDPHWETRLMAFSETREGTLREIWMGETLPAPSTRTRGVMESEYDAPTESDLLAQETADVDGNLAPANVKKVRGVPGDIGDARLTRIIVSAASNQRHQEHIGGALYGPWMRYLILGSIIVSQIGFVSAYIIFTCPIQYTILALIVVFLPLVLFRDLAKLNSTALVADTFILVGLVYIFGSEISIIAERGIADVKMFNPKDFSHFVGLAVYSFEGIGMVIPITDAMRELHKLPKVLTAVTGVVLVLFGGAGTLAYLTFGSEVQTVLLVNLDVEAESKMAQSV</sequence>
<evidence type="ECO:0000313" key="8">
    <source>
        <dbReference type="EMBL" id="KAF7289596.1"/>
    </source>
</evidence>
<accession>A0A8H6RZ08</accession>
<comment type="caution">
    <text evidence="8">The sequence shown here is derived from an EMBL/GenBank/DDBJ whole genome shotgun (WGS) entry which is preliminary data.</text>
</comment>
<dbReference type="PANTHER" id="PTHR22950">
    <property type="entry name" value="AMINO ACID TRANSPORTER"/>
    <property type="match status" value="1"/>
</dbReference>
<comment type="similarity">
    <text evidence="2">Belongs to the amino acid/polyamine transporter 2 family.</text>
</comment>
<feature type="domain" description="Amino acid transporter transmembrane" evidence="7">
    <location>
        <begin position="137"/>
        <end position="308"/>
    </location>
</feature>
<dbReference type="AlphaFoldDB" id="A0A8H6RZ08"/>
<keyword evidence="4 6" id="KW-1133">Transmembrane helix</keyword>
<feature type="transmembrane region" description="Helical" evidence="6">
    <location>
        <begin position="176"/>
        <end position="195"/>
    </location>
</feature>
<keyword evidence="3 6" id="KW-0812">Transmembrane</keyword>
<reference evidence="8" key="1">
    <citation type="submission" date="2020-05" db="EMBL/GenBank/DDBJ databases">
        <title>Mycena genomes resolve the evolution of fungal bioluminescence.</title>
        <authorList>
            <person name="Tsai I.J."/>
        </authorList>
    </citation>
    <scope>NUCLEOTIDE SEQUENCE</scope>
    <source>
        <strain evidence="8">110903Hualien_Pintung</strain>
    </source>
</reference>
<feature type="transmembrane region" description="Helical" evidence="6">
    <location>
        <begin position="202"/>
        <end position="224"/>
    </location>
</feature>
<evidence type="ECO:0000256" key="6">
    <source>
        <dbReference type="SAM" id="Phobius"/>
    </source>
</evidence>
<organism evidence="8 9">
    <name type="scientific">Mycena chlorophos</name>
    <name type="common">Agaric fungus</name>
    <name type="synonym">Agaricus chlorophos</name>
    <dbReference type="NCBI Taxonomy" id="658473"/>
    <lineage>
        <taxon>Eukaryota</taxon>
        <taxon>Fungi</taxon>
        <taxon>Dikarya</taxon>
        <taxon>Basidiomycota</taxon>
        <taxon>Agaricomycotina</taxon>
        <taxon>Agaricomycetes</taxon>
        <taxon>Agaricomycetidae</taxon>
        <taxon>Agaricales</taxon>
        <taxon>Marasmiineae</taxon>
        <taxon>Mycenaceae</taxon>
        <taxon>Mycena</taxon>
    </lineage>
</organism>
<evidence type="ECO:0000256" key="1">
    <source>
        <dbReference type="ARBA" id="ARBA00004141"/>
    </source>
</evidence>
<dbReference type="GO" id="GO:0005774">
    <property type="term" value="C:vacuolar membrane"/>
    <property type="evidence" value="ECO:0007669"/>
    <property type="project" value="TreeGrafter"/>
</dbReference>
<gene>
    <name evidence="8" type="ORF">HMN09_01321700</name>
</gene>
<evidence type="ECO:0000256" key="4">
    <source>
        <dbReference type="ARBA" id="ARBA00022989"/>
    </source>
</evidence>
<keyword evidence="9" id="KW-1185">Reference proteome</keyword>
<dbReference type="PANTHER" id="PTHR22950:SF666">
    <property type="entry name" value="VACUOLAR AMINO ACID TRANSPORTER 4"/>
    <property type="match status" value="1"/>
</dbReference>
<keyword evidence="5 6" id="KW-0472">Membrane</keyword>
<feature type="transmembrane region" description="Helical" evidence="6">
    <location>
        <begin position="272"/>
        <end position="295"/>
    </location>
</feature>
<protein>
    <submittedName>
        <fullName evidence="8">Aa-trans domain-containing protein</fullName>
    </submittedName>
</protein>
<feature type="transmembrane region" description="Helical" evidence="6">
    <location>
        <begin position="150"/>
        <end position="170"/>
    </location>
</feature>